<evidence type="ECO:0000259" key="10">
    <source>
        <dbReference type="Pfam" id="PF00593"/>
    </source>
</evidence>
<dbReference type="InterPro" id="IPR012910">
    <property type="entry name" value="Plug_dom"/>
</dbReference>
<dbReference type="InterPro" id="IPR008969">
    <property type="entry name" value="CarboxyPept-like_regulatory"/>
</dbReference>
<dbReference type="InterPro" id="IPR039426">
    <property type="entry name" value="TonB-dep_rcpt-like"/>
</dbReference>
<comment type="caution">
    <text evidence="12">The sequence shown here is derived from an EMBL/GenBank/DDBJ whole genome shotgun (WGS) entry which is preliminary data.</text>
</comment>
<keyword evidence="3 8" id="KW-1134">Transmembrane beta strand</keyword>
<dbReference type="InterPro" id="IPR000531">
    <property type="entry name" value="Beta-barrel_TonB"/>
</dbReference>
<comment type="subcellular location">
    <subcellularLocation>
        <location evidence="1 8">Cell outer membrane</location>
        <topology evidence="1 8">Multi-pass membrane protein</topology>
    </subcellularLocation>
</comment>
<dbReference type="PROSITE" id="PS52016">
    <property type="entry name" value="TONB_DEPENDENT_REC_3"/>
    <property type="match status" value="1"/>
</dbReference>
<evidence type="ECO:0000313" key="13">
    <source>
        <dbReference type="Proteomes" id="UP000651112"/>
    </source>
</evidence>
<keyword evidence="12" id="KW-0675">Receptor</keyword>
<dbReference type="NCBIfam" id="TIGR04056">
    <property type="entry name" value="OMP_RagA_SusC"/>
    <property type="match status" value="1"/>
</dbReference>
<evidence type="ECO:0000256" key="9">
    <source>
        <dbReference type="RuleBase" id="RU003357"/>
    </source>
</evidence>
<keyword evidence="4 8" id="KW-0812">Transmembrane</keyword>
<dbReference type="SUPFAM" id="SSF56935">
    <property type="entry name" value="Porins"/>
    <property type="match status" value="1"/>
</dbReference>
<dbReference type="Pfam" id="PF13715">
    <property type="entry name" value="CarbopepD_reg_2"/>
    <property type="match status" value="1"/>
</dbReference>
<evidence type="ECO:0000256" key="5">
    <source>
        <dbReference type="ARBA" id="ARBA00023077"/>
    </source>
</evidence>
<keyword evidence="2 8" id="KW-0813">Transport</keyword>
<evidence type="ECO:0000313" key="12">
    <source>
        <dbReference type="EMBL" id="MBD1420639.1"/>
    </source>
</evidence>
<feature type="domain" description="TonB-dependent receptor-like beta-barrel" evidence="10">
    <location>
        <begin position="478"/>
        <end position="927"/>
    </location>
</feature>
<evidence type="ECO:0000256" key="1">
    <source>
        <dbReference type="ARBA" id="ARBA00004571"/>
    </source>
</evidence>
<dbReference type="InterPro" id="IPR023997">
    <property type="entry name" value="TonB-dep_OMP_SusC/RagA_CS"/>
</dbReference>
<evidence type="ECO:0000256" key="4">
    <source>
        <dbReference type="ARBA" id="ARBA00022692"/>
    </source>
</evidence>
<dbReference type="Pfam" id="PF00593">
    <property type="entry name" value="TonB_dep_Rec_b-barrel"/>
    <property type="match status" value="1"/>
</dbReference>
<name>A0ABR7XN98_9SPHI</name>
<dbReference type="Pfam" id="PF07715">
    <property type="entry name" value="Plug"/>
    <property type="match status" value="1"/>
</dbReference>
<dbReference type="InterPro" id="IPR037066">
    <property type="entry name" value="Plug_dom_sf"/>
</dbReference>
<accession>A0ABR7XN98</accession>
<evidence type="ECO:0000256" key="6">
    <source>
        <dbReference type="ARBA" id="ARBA00023136"/>
    </source>
</evidence>
<dbReference type="Gene3D" id="2.40.170.20">
    <property type="entry name" value="TonB-dependent receptor, beta-barrel domain"/>
    <property type="match status" value="1"/>
</dbReference>
<dbReference type="NCBIfam" id="TIGR04057">
    <property type="entry name" value="SusC_RagA_signa"/>
    <property type="match status" value="1"/>
</dbReference>
<keyword evidence="6 8" id="KW-0472">Membrane</keyword>
<keyword evidence="7 8" id="KW-0998">Cell outer membrane</keyword>
<dbReference type="SUPFAM" id="SSF49464">
    <property type="entry name" value="Carboxypeptidase regulatory domain-like"/>
    <property type="match status" value="1"/>
</dbReference>
<comment type="similarity">
    <text evidence="8 9">Belongs to the TonB-dependent receptor family.</text>
</comment>
<evidence type="ECO:0000256" key="3">
    <source>
        <dbReference type="ARBA" id="ARBA00022452"/>
    </source>
</evidence>
<dbReference type="InterPro" id="IPR036942">
    <property type="entry name" value="Beta-barrel_TonB_sf"/>
</dbReference>
<organism evidence="12 13">
    <name type="scientific">Sphingobacterium chuzhouense</name>
    <dbReference type="NCBI Taxonomy" id="1742264"/>
    <lineage>
        <taxon>Bacteria</taxon>
        <taxon>Pseudomonadati</taxon>
        <taxon>Bacteroidota</taxon>
        <taxon>Sphingobacteriia</taxon>
        <taxon>Sphingobacteriales</taxon>
        <taxon>Sphingobacteriaceae</taxon>
        <taxon>Sphingobacterium</taxon>
    </lineage>
</organism>
<evidence type="ECO:0000256" key="2">
    <source>
        <dbReference type="ARBA" id="ARBA00022448"/>
    </source>
</evidence>
<evidence type="ECO:0000256" key="7">
    <source>
        <dbReference type="ARBA" id="ARBA00023237"/>
    </source>
</evidence>
<dbReference type="Proteomes" id="UP000651112">
    <property type="component" value="Unassembled WGS sequence"/>
</dbReference>
<dbReference type="InterPro" id="IPR023996">
    <property type="entry name" value="TonB-dep_OMP_SusC/RagA"/>
</dbReference>
<reference evidence="12 13" key="1">
    <citation type="submission" date="2020-08" db="EMBL/GenBank/DDBJ databases">
        <title>Sphingobacterium sp. DN00404 isolated from aquaculture water.</title>
        <authorList>
            <person name="Zhang M."/>
        </authorList>
    </citation>
    <scope>NUCLEOTIDE SEQUENCE [LARGE SCALE GENOMIC DNA]</scope>
    <source>
        <strain evidence="12 13">KCTC 42746</strain>
    </source>
</reference>
<protein>
    <submittedName>
        <fullName evidence="12">TonB-dependent receptor</fullName>
    </submittedName>
</protein>
<keyword evidence="5 9" id="KW-0798">TonB box</keyword>
<dbReference type="EMBL" id="JACNYL010000001">
    <property type="protein sequence ID" value="MBD1420639.1"/>
    <property type="molecule type" value="Genomic_DNA"/>
</dbReference>
<keyword evidence="13" id="KW-1185">Reference proteome</keyword>
<feature type="domain" description="TonB-dependent receptor plug" evidence="11">
    <location>
        <begin position="159"/>
        <end position="263"/>
    </location>
</feature>
<proteinExistence type="inferred from homology"/>
<gene>
    <name evidence="12" type="ORF">H8B21_03550</name>
</gene>
<dbReference type="Gene3D" id="2.170.130.10">
    <property type="entry name" value="TonB-dependent receptor, plug domain"/>
    <property type="match status" value="1"/>
</dbReference>
<dbReference type="Gene3D" id="2.60.40.1120">
    <property type="entry name" value="Carboxypeptidase-like, regulatory domain"/>
    <property type="match status" value="1"/>
</dbReference>
<evidence type="ECO:0000256" key="8">
    <source>
        <dbReference type="PROSITE-ProRule" id="PRU01360"/>
    </source>
</evidence>
<sequence length="1101" mass="122967">MTGGIYVCSVILNLNLITMEQTYNQKKFLFRRKLLNKALTYTLLSFVLFGEPQIVYAGGAVIHYQNVQQTLIGHVVDIEGNPLVGATVSVLDSDVATVTDTEGRFQIAVSAGSILEVRLVGFKQFTSSIRSQETIKVVLEPENNSLDEVVVVGYGTNRKANLTGAVSSVSSEALEGRSITNLGQGLQGAVPNLNVTTGDGRPGSGSSFNIRGYNSLNGGSPLVLVDGVQIDPNQINPDDVASVTVLKDAASAAIYGGRAAYGVILITTKSGKYESPTRVSYSLNQSFARPTVLPDLVNSLDYVTMYREADQNGRLSGGATGSDVFTDLDIEKIKSYLANPTPENAVYIDPNDPSRYRYVGNTNWMREMFPGSQPMSQHDLSLSGGSEKISYYSSLGAFTQKGLFKAADQKFNRYNGNLGINVKPTEWLELSGKMRFNRKEDDRPGTTSRYDILGDRISDDIRPIMPIRHPDGNYSGQGSFTNPFALIENNGRNRFKSDDIWLTGGFTLNPLKNFQIVGDLTWNSYHYNRKSNTKSFYEYGAVPAGGDITDPTQAALLGLYPHNNPAFVQEENSHDIYSAINVYAQYENTFDKHYLKVMGGYNQEYKKNESFNLQVKNLLNQDYPFVNLNNDEKPLVGSTIGDWALIGQFFRVNYTFDNKYLIEVNGRYDGSSRFAAENRYVFSPSVSAGWRLSDESFMDFAKPLFNDIKLRGSYGQLPNQMLDNSDVAMVINYYPYVATMPYGTTDYIFGDAQQTYITAPGLVSSNFSWEKVSTRNFGLDFTMLDNRLTGAFDIYRRDTKGMIVRGLALPAILGTGAPNRNAADLKTNGWEFELSWRDQLESGFRYFASFNLSDNKAEITKYDLNPTGSLDDHYVGKRIGEIWGYTSDGLYATDEEAAQLNKSRIWGGKWLAGDVRYADLNNDGAVNNGLNTLDDPGDLRIIGNNEPRYNYGLRLGGEYKNFDLTIFMQGVGKRDIMLGGTYFWGFTSEWSVPTTASLDYWTEENPNAYFPRQRFGGGGNFQTQTQYLQDASYLRVKQLTLGYTLPSKILQKAKLSKVRFYLTSENPFVWTKMFESYDPEKTDRMAYPIQKIFAFGLQLNL</sequence>
<evidence type="ECO:0000259" key="11">
    <source>
        <dbReference type="Pfam" id="PF07715"/>
    </source>
</evidence>